<protein>
    <submittedName>
        <fullName evidence="11">ABC transporter ATP-binding protein</fullName>
    </submittedName>
</protein>
<gene>
    <name evidence="11" type="ORF">FCC1311_096481</name>
</gene>
<keyword evidence="5 8" id="KW-1133">Transmembrane helix</keyword>
<dbReference type="InterPro" id="IPR003593">
    <property type="entry name" value="AAA+_ATPase"/>
</dbReference>
<dbReference type="InterPro" id="IPR011527">
    <property type="entry name" value="ABC1_TM_dom"/>
</dbReference>
<dbReference type="InParanoid" id="A0A2R5GRF5"/>
<dbReference type="SUPFAM" id="SSF52540">
    <property type="entry name" value="P-loop containing nucleoside triphosphate hydrolases"/>
    <property type="match status" value="1"/>
</dbReference>
<dbReference type="AlphaFoldDB" id="A0A2R5GRF5"/>
<feature type="domain" description="ABC transmembrane type-1" evidence="10">
    <location>
        <begin position="232"/>
        <end position="319"/>
    </location>
</feature>
<dbReference type="GO" id="GO:0016020">
    <property type="term" value="C:membrane"/>
    <property type="evidence" value="ECO:0007669"/>
    <property type="project" value="UniProtKB-SubCell"/>
</dbReference>
<evidence type="ECO:0000256" key="4">
    <source>
        <dbReference type="ARBA" id="ARBA00022840"/>
    </source>
</evidence>
<feature type="transmembrane region" description="Helical" evidence="8">
    <location>
        <begin position="128"/>
        <end position="147"/>
    </location>
</feature>
<dbReference type="GO" id="GO:0140359">
    <property type="term" value="F:ABC-type transporter activity"/>
    <property type="evidence" value="ECO:0007669"/>
    <property type="project" value="InterPro"/>
</dbReference>
<evidence type="ECO:0000313" key="11">
    <source>
        <dbReference type="EMBL" id="GBG33466.1"/>
    </source>
</evidence>
<dbReference type="Pfam" id="PF00005">
    <property type="entry name" value="ABC_tran"/>
    <property type="match status" value="1"/>
</dbReference>
<keyword evidence="12" id="KW-1185">Reference proteome</keyword>
<feature type="transmembrane region" description="Helical" evidence="8">
    <location>
        <begin position="153"/>
        <end position="174"/>
    </location>
</feature>
<dbReference type="SUPFAM" id="SSF90123">
    <property type="entry name" value="ABC transporter transmembrane region"/>
    <property type="match status" value="1"/>
</dbReference>
<keyword evidence="3" id="KW-0547">Nucleotide-binding</keyword>
<dbReference type="PROSITE" id="PS00211">
    <property type="entry name" value="ABC_TRANSPORTER_1"/>
    <property type="match status" value="1"/>
</dbReference>
<dbReference type="PANTHER" id="PTHR24221:SF503">
    <property type="entry name" value="MITOCHONDRIAL POTASSIUM CHANNEL ATP-BINDING SUBUNIT"/>
    <property type="match status" value="1"/>
</dbReference>
<feature type="compositionally biased region" description="Basic and acidic residues" evidence="7">
    <location>
        <begin position="10"/>
        <end position="21"/>
    </location>
</feature>
<dbReference type="CDD" id="cd03228">
    <property type="entry name" value="ABCC_MRP_Like"/>
    <property type="match status" value="1"/>
</dbReference>
<dbReference type="Proteomes" id="UP000241890">
    <property type="component" value="Unassembled WGS sequence"/>
</dbReference>
<dbReference type="PANTHER" id="PTHR24221">
    <property type="entry name" value="ATP-BINDING CASSETTE SUB-FAMILY B"/>
    <property type="match status" value="1"/>
</dbReference>
<dbReference type="OrthoDB" id="333517at2759"/>
<evidence type="ECO:0000313" key="12">
    <source>
        <dbReference type="Proteomes" id="UP000241890"/>
    </source>
</evidence>
<dbReference type="Gene3D" id="3.40.50.300">
    <property type="entry name" value="P-loop containing nucleotide triphosphate hydrolases"/>
    <property type="match status" value="1"/>
</dbReference>
<keyword evidence="6 8" id="KW-0472">Membrane</keyword>
<proteinExistence type="predicted"/>
<comment type="subcellular location">
    <subcellularLocation>
        <location evidence="1">Membrane</location>
        <topology evidence="1">Multi-pass membrane protein</topology>
    </subcellularLocation>
</comment>
<feature type="transmembrane region" description="Helical" evidence="8">
    <location>
        <begin position="238"/>
        <end position="266"/>
    </location>
</feature>
<dbReference type="PROSITE" id="PS50929">
    <property type="entry name" value="ABC_TM1F"/>
    <property type="match status" value="1"/>
</dbReference>
<feature type="region of interest" description="Disordered" evidence="7">
    <location>
        <begin position="1"/>
        <end position="36"/>
    </location>
</feature>
<dbReference type="SMART" id="SM00382">
    <property type="entry name" value="AAA"/>
    <property type="match status" value="1"/>
</dbReference>
<reference evidence="11 12" key="1">
    <citation type="submission" date="2017-12" db="EMBL/GenBank/DDBJ databases">
        <title>Sequencing, de novo assembly and annotation of complete genome of a new Thraustochytrid species, strain FCC1311.</title>
        <authorList>
            <person name="Sedici K."/>
            <person name="Godart F."/>
            <person name="Aiese Cigliano R."/>
            <person name="Sanseverino W."/>
            <person name="Barakat M."/>
            <person name="Ortet P."/>
            <person name="Marechal E."/>
            <person name="Cagnac O."/>
            <person name="Amato A."/>
        </authorList>
    </citation>
    <scope>NUCLEOTIDE SEQUENCE [LARGE SCALE GENOMIC DNA]</scope>
</reference>
<dbReference type="EMBL" id="BEYU01000156">
    <property type="protein sequence ID" value="GBG33466.1"/>
    <property type="molecule type" value="Genomic_DNA"/>
</dbReference>
<evidence type="ECO:0000256" key="1">
    <source>
        <dbReference type="ARBA" id="ARBA00004141"/>
    </source>
</evidence>
<name>A0A2R5GRF5_9STRA</name>
<feature type="compositionally biased region" description="Low complexity" evidence="7">
    <location>
        <begin position="23"/>
        <end position="34"/>
    </location>
</feature>
<keyword evidence="4 11" id="KW-0067">ATP-binding</keyword>
<dbReference type="PROSITE" id="PS50893">
    <property type="entry name" value="ABC_TRANSPORTER_2"/>
    <property type="match status" value="1"/>
</dbReference>
<dbReference type="GO" id="GO:0005524">
    <property type="term" value="F:ATP binding"/>
    <property type="evidence" value="ECO:0007669"/>
    <property type="project" value="UniProtKB-KW"/>
</dbReference>
<evidence type="ECO:0000256" key="8">
    <source>
        <dbReference type="SAM" id="Phobius"/>
    </source>
</evidence>
<evidence type="ECO:0000256" key="2">
    <source>
        <dbReference type="ARBA" id="ARBA00022692"/>
    </source>
</evidence>
<evidence type="ECO:0000256" key="7">
    <source>
        <dbReference type="SAM" id="MobiDB-lite"/>
    </source>
</evidence>
<feature type="transmembrane region" description="Helical" evidence="8">
    <location>
        <begin position="94"/>
        <end position="116"/>
    </location>
</feature>
<evidence type="ECO:0000259" key="10">
    <source>
        <dbReference type="PROSITE" id="PS50929"/>
    </source>
</evidence>
<sequence>MVTKLSLWRRSTERRASKDTDESSTGSSSGGFESSRTEIEVLGFGRGEDLWLDGDLEKGFEAGENEDKKEAKAQLRGDERLGLNVSGAKTWRRAILFFTVVSALCVIALKWFVAVMMRKIFLWLEETFVGGTSLFGSTASAFWQALFLDHLEFYTVFGITIFMSFTLSLSEAMLRALPVRLAGAYARARRARLVDIALNTNVLTEMDFNATYLLEQVSLLFEYEANVKHQRISCIIRIAFVAFFCLILFWQGTLLTLVFLLIILGLQFSLQEKMLEKPTARRVELIGKVHASIVDVLRGADVVATHNMERFEMETLAAKEAPGVEIDREMWRVLFVVGFPEIALLSAMMPGVILLARLMFDVTDSLSDAANTLFALMAMFFVFDEGHKCLSSLIESNSQAHEYAQALESVNAALAAAPAHLHATSGAEDPEDEDDDAVGPGPLVFDDVTIQYPRASAPVVRNVSFAIPQGLTMAIVAESGGGKSTLFRVASALVRHQGGNVFYGDVPLNDLTKHAIRAHMGFVSQDSMLFARSIRENIWYGNAGEPDDAVLWSVLEKLGLDVWAHTMSDGLDTVLESERMVSGGQAQRLQIARLLCRQGLHYALLDECMSALDPVMRVTVTQALKVFLRGKTAMVITHSHDTVANLCDKVLDLGKLQRGDDRAVLPTKEYLASLQKGKRVQSSVWHAIFNRSVGDLARSDDA</sequence>
<dbReference type="InterPro" id="IPR003439">
    <property type="entry name" value="ABC_transporter-like_ATP-bd"/>
</dbReference>
<dbReference type="InterPro" id="IPR027417">
    <property type="entry name" value="P-loop_NTPase"/>
</dbReference>
<accession>A0A2R5GRF5</accession>
<dbReference type="InterPro" id="IPR036640">
    <property type="entry name" value="ABC1_TM_sf"/>
</dbReference>
<organism evidence="11 12">
    <name type="scientific">Hondaea fermentalgiana</name>
    <dbReference type="NCBI Taxonomy" id="2315210"/>
    <lineage>
        <taxon>Eukaryota</taxon>
        <taxon>Sar</taxon>
        <taxon>Stramenopiles</taxon>
        <taxon>Bigyra</taxon>
        <taxon>Labyrinthulomycetes</taxon>
        <taxon>Thraustochytrida</taxon>
        <taxon>Thraustochytriidae</taxon>
        <taxon>Hondaea</taxon>
    </lineage>
</organism>
<evidence type="ECO:0000256" key="6">
    <source>
        <dbReference type="ARBA" id="ARBA00023136"/>
    </source>
</evidence>
<comment type="caution">
    <text evidence="11">The sequence shown here is derived from an EMBL/GenBank/DDBJ whole genome shotgun (WGS) entry which is preliminary data.</text>
</comment>
<dbReference type="InterPro" id="IPR039421">
    <property type="entry name" value="Type_1_exporter"/>
</dbReference>
<dbReference type="GO" id="GO:0016887">
    <property type="term" value="F:ATP hydrolysis activity"/>
    <property type="evidence" value="ECO:0007669"/>
    <property type="project" value="InterPro"/>
</dbReference>
<dbReference type="InterPro" id="IPR017871">
    <property type="entry name" value="ABC_transporter-like_CS"/>
</dbReference>
<evidence type="ECO:0000256" key="5">
    <source>
        <dbReference type="ARBA" id="ARBA00022989"/>
    </source>
</evidence>
<feature type="domain" description="ABC transporter" evidence="9">
    <location>
        <begin position="443"/>
        <end position="680"/>
    </location>
</feature>
<evidence type="ECO:0000256" key="3">
    <source>
        <dbReference type="ARBA" id="ARBA00022741"/>
    </source>
</evidence>
<keyword evidence="2 8" id="KW-0812">Transmembrane</keyword>
<evidence type="ECO:0000259" key="9">
    <source>
        <dbReference type="PROSITE" id="PS50893"/>
    </source>
</evidence>